<dbReference type="AlphaFoldDB" id="A0A165MVJ7"/>
<keyword evidence="5" id="KW-0862">Zinc</keyword>
<dbReference type="GO" id="GO:0000785">
    <property type="term" value="C:chromatin"/>
    <property type="evidence" value="ECO:0007669"/>
    <property type="project" value="TreeGrafter"/>
</dbReference>
<comment type="subcellular location">
    <subcellularLocation>
        <location evidence="1">Nucleus</location>
    </subcellularLocation>
</comment>
<evidence type="ECO:0000256" key="3">
    <source>
        <dbReference type="ARBA" id="ARBA00022737"/>
    </source>
</evidence>
<keyword evidence="4 7" id="KW-0863">Zinc-finger</keyword>
<evidence type="ECO:0000313" key="10">
    <source>
        <dbReference type="EMBL" id="KZT66180.1"/>
    </source>
</evidence>
<dbReference type="InterPro" id="IPR051059">
    <property type="entry name" value="VerF-like"/>
</dbReference>
<dbReference type="InterPro" id="IPR036236">
    <property type="entry name" value="Znf_C2H2_sf"/>
</dbReference>
<dbReference type="InterPro" id="IPR013087">
    <property type="entry name" value="Znf_C2H2_type"/>
</dbReference>
<evidence type="ECO:0000256" key="2">
    <source>
        <dbReference type="ARBA" id="ARBA00022723"/>
    </source>
</evidence>
<evidence type="ECO:0000256" key="1">
    <source>
        <dbReference type="ARBA" id="ARBA00004123"/>
    </source>
</evidence>
<dbReference type="GO" id="GO:0008270">
    <property type="term" value="F:zinc ion binding"/>
    <property type="evidence" value="ECO:0007669"/>
    <property type="project" value="UniProtKB-KW"/>
</dbReference>
<feature type="domain" description="C2H2-type" evidence="9">
    <location>
        <begin position="222"/>
        <end position="244"/>
    </location>
</feature>
<dbReference type="SMART" id="SM00355">
    <property type="entry name" value="ZnF_C2H2"/>
    <property type="match status" value="3"/>
</dbReference>
<feature type="region of interest" description="Disordered" evidence="8">
    <location>
        <begin position="497"/>
        <end position="523"/>
    </location>
</feature>
<feature type="domain" description="C2H2-type" evidence="9">
    <location>
        <begin position="251"/>
        <end position="273"/>
    </location>
</feature>
<evidence type="ECO:0000256" key="4">
    <source>
        <dbReference type="ARBA" id="ARBA00022771"/>
    </source>
</evidence>
<proteinExistence type="predicted"/>
<evidence type="ECO:0000259" key="9">
    <source>
        <dbReference type="PROSITE" id="PS50157"/>
    </source>
</evidence>
<gene>
    <name evidence="10" type="ORF">DAEQUDRAFT_477052</name>
</gene>
<dbReference type="GO" id="GO:0005634">
    <property type="term" value="C:nucleus"/>
    <property type="evidence" value="ECO:0007669"/>
    <property type="project" value="UniProtKB-SubCell"/>
</dbReference>
<dbReference type="SUPFAM" id="SSF57667">
    <property type="entry name" value="beta-beta-alpha zinc fingers"/>
    <property type="match status" value="1"/>
</dbReference>
<dbReference type="PROSITE" id="PS50157">
    <property type="entry name" value="ZINC_FINGER_C2H2_2"/>
    <property type="match status" value="3"/>
</dbReference>
<dbReference type="GO" id="GO:0000978">
    <property type="term" value="F:RNA polymerase II cis-regulatory region sequence-specific DNA binding"/>
    <property type="evidence" value="ECO:0007669"/>
    <property type="project" value="InterPro"/>
</dbReference>
<dbReference type="Proteomes" id="UP000076727">
    <property type="component" value="Unassembled WGS sequence"/>
</dbReference>
<dbReference type="STRING" id="1314783.A0A165MVJ7"/>
<keyword evidence="2" id="KW-0479">Metal-binding</keyword>
<feature type="region of interest" description="Disordered" evidence="8">
    <location>
        <begin position="441"/>
        <end position="469"/>
    </location>
</feature>
<dbReference type="PROSITE" id="PS00028">
    <property type="entry name" value="ZINC_FINGER_C2H2_1"/>
    <property type="match status" value="2"/>
</dbReference>
<evidence type="ECO:0000256" key="7">
    <source>
        <dbReference type="PROSITE-ProRule" id="PRU00042"/>
    </source>
</evidence>
<dbReference type="GO" id="GO:0000981">
    <property type="term" value="F:DNA-binding transcription factor activity, RNA polymerase II-specific"/>
    <property type="evidence" value="ECO:0007669"/>
    <property type="project" value="InterPro"/>
</dbReference>
<evidence type="ECO:0000256" key="5">
    <source>
        <dbReference type="ARBA" id="ARBA00022833"/>
    </source>
</evidence>
<dbReference type="PANTHER" id="PTHR40626">
    <property type="entry name" value="MIP31509P"/>
    <property type="match status" value="1"/>
</dbReference>
<organism evidence="10 11">
    <name type="scientific">Daedalea quercina L-15889</name>
    <dbReference type="NCBI Taxonomy" id="1314783"/>
    <lineage>
        <taxon>Eukaryota</taxon>
        <taxon>Fungi</taxon>
        <taxon>Dikarya</taxon>
        <taxon>Basidiomycota</taxon>
        <taxon>Agaricomycotina</taxon>
        <taxon>Agaricomycetes</taxon>
        <taxon>Polyporales</taxon>
        <taxon>Fomitopsis</taxon>
    </lineage>
</organism>
<keyword evidence="6" id="KW-0539">Nucleus</keyword>
<evidence type="ECO:0000256" key="8">
    <source>
        <dbReference type="SAM" id="MobiDB-lite"/>
    </source>
</evidence>
<feature type="region of interest" description="Disordered" evidence="8">
    <location>
        <begin position="88"/>
        <end position="107"/>
    </location>
</feature>
<evidence type="ECO:0000256" key="6">
    <source>
        <dbReference type="ARBA" id="ARBA00023242"/>
    </source>
</evidence>
<reference evidence="10 11" key="1">
    <citation type="journal article" date="2016" name="Mol. Biol. Evol.">
        <title>Comparative Genomics of Early-Diverging Mushroom-Forming Fungi Provides Insights into the Origins of Lignocellulose Decay Capabilities.</title>
        <authorList>
            <person name="Nagy L.G."/>
            <person name="Riley R."/>
            <person name="Tritt A."/>
            <person name="Adam C."/>
            <person name="Daum C."/>
            <person name="Floudas D."/>
            <person name="Sun H."/>
            <person name="Yadav J.S."/>
            <person name="Pangilinan J."/>
            <person name="Larsson K.H."/>
            <person name="Matsuura K."/>
            <person name="Barry K."/>
            <person name="Labutti K."/>
            <person name="Kuo R."/>
            <person name="Ohm R.A."/>
            <person name="Bhattacharya S.S."/>
            <person name="Shirouzu T."/>
            <person name="Yoshinaga Y."/>
            <person name="Martin F.M."/>
            <person name="Grigoriev I.V."/>
            <person name="Hibbett D.S."/>
        </authorList>
    </citation>
    <scope>NUCLEOTIDE SEQUENCE [LARGE SCALE GENOMIC DNA]</scope>
    <source>
        <strain evidence="10 11">L-15889</strain>
    </source>
</reference>
<keyword evidence="11" id="KW-1185">Reference proteome</keyword>
<evidence type="ECO:0000313" key="11">
    <source>
        <dbReference type="Proteomes" id="UP000076727"/>
    </source>
</evidence>
<accession>A0A165MVJ7</accession>
<keyword evidence="3" id="KW-0677">Repeat</keyword>
<feature type="domain" description="C2H2-type" evidence="9">
    <location>
        <begin position="278"/>
        <end position="297"/>
    </location>
</feature>
<name>A0A165MVJ7_9APHY</name>
<dbReference type="EMBL" id="KV429093">
    <property type="protein sequence ID" value="KZT66180.1"/>
    <property type="molecule type" value="Genomic_DNA"/>
</dbReference>
<feature type="compositionally biased region" description="Acidic residues" evidence="8">
    <location>
        <begin position="506"/>
        <end position="523"/>
    </location>
</feature>
<sequence length="523" mass="55656">MKGILASAEKNSLVRSTLAASLVPGGGNHNVLEVLDQCISCRRVSKDVAKRLSEAVISLAKSEVLFASLRNSDAPAIQLDKGKRRWDAVDGPGSYHESHQGPPAKRMALDQPDLRHQVSEAARVVTESLSPIASSPTPVIQPHLITSIHPQLHQIFLFAVTSAPRAGDRAAALQELAGLIQMLGVLSGIQIGSYSSASSTSHPADWTQPPGGSAPDIGTAIYPCMTCPKVFRRLFSLKAHQRVHLLVDRPFRCELCVASFARSHDLKRHARLHEPRAYRCGGCGKVFSRRDAIKRHQDNRRAGGVGRAEGVCAYAEVEEVEVDKNEAEEDALRRTKMWDGIAASASVHGGAPVYTGQSLRPDDVQEEGEMHPGIVLEAQSIVLGLHPLLHDYVTKVLGHTPVLQNPILPSVTSQSVAAPSATSAHPPPSAAQPTLASVIASADAHAGQRARPPGSEPAQSPAQTDAPSASSALLGVLSLSEEQTRLLEQAIAQAALAAQAQAEAEAALEEEDEDTDEDEDEVS</sequence>
<dbReference type="Gene3D" id="3.30.160.60">
    <property type="entry name" value="Classic Zinc Finger"/>
    <property type="match status" value="2"/>
</dbReference>
<dbReference type="Pfam" id="PF00096">
    <property type="entry name" value="zf-C2H2"/>
    <property type="match status" value="3"/>
</dbReference>
<protein>
    <recommendedName>
        <fullName evidence="9">C2H2-type domain-containing protein</fullName>
    </recommendedName>
</protein>
<dbReference type="PANTHER" id="PTHR40626:SF31">
    <property type="entry name" value="TRANSCRIPTIONAL ACTIVATOR_REPRESSOR MOT3"/>
    <property type="match status" value="1"/>
</dbReference>
<dbReference type="OrthoDB" id="8922241at2759"/>